<dbReference type="Pfam" id="PF17899">
    <property type="entry name" value="Peptidase_M61_N"/>
    <property type="match status" value="1"/>
</dbReference>
<accession>A0A3B0WCJ0</accession>
<proteinExistence type="predicted"/>
<dbReference type="EMBL" id="UOFB01000430">
    <property type="protein sequence ID" value="VAW50053.1"/>
    <property type="molecule type" value="Genomic_DNA"/>
</dbReference>
<reference evidence="2" key="1">
    <citation type="submission" date="2018-06" db="EMBL/GenBank/DDBJ databases">
        <authorList>
            <person name="Zhirakovskaya E."/>
        </authorList>
    </citation>
    <scope>NUCLEOTIDE SEQUENCE</scope>
</reference>
<dbReference type="InterPro" id="IPR040756">
    <property type="entry name" value="Peptidase_M61_N"/>
</dbReference>
<name>A0A3B0WCJ0_9ZZZZ</name>
<evidence type="ECO:0000259" key="1">
    <source>
        <dbReference type="Pfam" id="PF17899"/>
    </source>
</evidence>
<evidence type="ECO:0000313" key="2">
    <source>
        <dbReference type="EMBL" id="VAW50053.1"/>
    </source>
</evidence>
<dbReference type="Gene3D" id="2.60.40.3650">
    <property type="match status" value="1"/>
</dbReference>
<organism evidence="2">
    <name type="scientific">hydrothermal vent metagenome</name>
    <dbReference type="NCBI Taxonomy" id="652676"/>
    <lineage>
        <taxon>unclassified sequences</taxon>
        <taxon>metagenomes</taxon>
        <taxon>ecological metagenomes</taxon>
    </lineage>
</organism>
<gene>
    <name evidence="2" type="ORF">MNBD_GAMMA04-2116</name>
</gene>
<feature type="domain" description="Peptidase M61 N-terminal" evidence="1">
    <location>
        <begin position="11"/>
        <end position="65"/>
    </location>
</feature>
<dbReference type="AlphaFoldDB" id="A0A3B0WCJ0"/>
<feature type="non-terminal residue" evidence="2">
    <location>
        <position position="68"/>
    </location>
</feature>
<sequence>MTSQLSHTDLHYTITPSDPKGHLFEVTLTIPQPEQPVQTVCLPNWIPGSYLIRDFSKHLIGLTVETLE</sequence>
<protein>
    <recommendedName>
        <fullName evidence="1">Peptidase M61 N-terminal domain-containing protein</fullName>
    </recommendedName>
</protein>